<name>A0A0D7BQM9_9AGAR</name>
<sequence>MSFALRSMIRSTVRPTTLAPAHGIIGTSQRFRAYSTAKGDNTGTMDSKLPGGEQSQSENTKHAAGQEPDLESPREKQEGKQLDAKEEKQRDEMVKSDMNQELKGEATESVEGPLKNKGKEVKTGGRGAVNDGDL</sequence>
<evidence type="ECO:0000256" key="1">
    <source>
        <dbReference type="SAM" id="MobiDB-lite"/>
    </source>
</evidence>
<reference evidence="2 3" key="1">
    <citation type="journal article" date="2015" name="Fungal Genet. Biol.">
        <title>Evolution of novel wood decay mechanisms in Agaricales revealed by the genome sequences of Fistulina hepatica and Cylindrobasidium torrendii.</title>
        <authorList>
            <person name="Floudas D."/>
            <person name="Held B.W."/>
            <person name="Riley R."/>
            <person name="Nagy L.G."/>
            <person name="Koehler G."/>
            <person name="Ransdell A.S."/>
            <person name="Younus H."/>
            <person name="Chow J."/>
            <person name="Chiniquy J."/>
            <person name="Lipzen A."/>
            <person name="Tritt A."/>
            <person name="Sun H."/>
            <person name="Haridas S."/>
            <person name="LaButti K."/>
            <person name="Ohm R.A."/>
            <person name="Kues U."/>
            <person name="Blanchette R.A."/>
            <person name="Grigoriev I.V."/>
            <person name="Minto R.E."/>
            <person name="Hibbett D.S."/>
        </authorList>
    </citation>
    <scope>NUCLEOTIDE SEQUENCE [LARGE SCALE GENOMIC DNA]</scope>
    <source>
        <strain evidence="2 3">FP15055 ss-10</strain>
    </source>
</reference>
<proteinExistence type="predicted"/>
<dbReference type="Proteomes" id="UP000054007">
    <property type="component" value="Unassembled WGS sequence"/>
</dbReference>
<feature type="region of interest" description="Disordered" evidence="1">
    <location>
        <begin position="30"/>
        <end position="134"/>
    </location>
</feature>
<dbReference type="AlphaFoldDB" id="A0A0D7BQM9"/>
<protein>
    <submittedName>
        <fullName evidence="2">Uncharacterized protein</fullName>
    </submittedName>
</protein>
<accession>A0A0D7BQM9</accession>
<evidence type="ECO:0000313" key="2">
    <source>
        <dbReference type="EMBL" id="KIY72545.1"/>
    </source>
</evidence>
<organism evidence="2 3">
    <name type="scientific">Cylindrobasidium torrendii FP15055 ss-10</name>
    <dbReference type="NCBI Taxonomy" id="1314674"/>
    <lineage>
        <taxon>Eukaryota</taxon>
        <taxon>Fungi</taxon>
        <taxon>Dikarya</taxon>
        <taxon>Basidiomycota</taxon>
        <taxon>Agaricomycotina</taxon>
        <taxon>Agaricomycetes</taxon>
        <taxon>Agaricomycetidae</taxon>
        <taxon>Agaricales</taxon>
        <taxon>Marasmiineae</taxon>
        <taxon>Physalacriaceae</taxon>
        <taxon>Cylindrobasidium</taxon>
    </lineage>
</organism>
<gene>
    <name evidence="2" type="ORF">CYLTODRAFT_417744</name>
</gene>
<feature type="compositionally biased region" description="Basic and acidic residues" evidence="1">
    <location>
        <begin position="71"/>
        <end position="106"/>
    </location>
</feature>
<evidence type="ECO:0000313" key="3">
    <source>
        <dbReference type="Proteomes" id="UP000054007"/>
    </source>
</evidence>
<dbReference type="EMBL" id="KN880442">
    <property type="protein sequence ID" value="KIY72545.1"/>
    <property type="molecule type" value="Genomic_DNA"/>
</dbReference>
<keyword evidence="3" id="KW-1185">Reference proteome</keyword>